<protein>
    <recommendedName>
        <fullName evidence="1">AAA+ ATPase domain-containing protein</fullName>
    </recommendedName>
</protein>
<dbReference type="PANTHER" id="PTHR46411">
    <property type="entry name" value="FAMILY ATPASE, PUTATIVE-RELATED"/>
    <property type="match status" value="1"/>
</dbReference>
<dbReference type="InterPro" id="IPR003959">
    <property type="entry name" value="ATPase_AAA_core"/>
</dbReference>
<proteinExistence type="predicted"/>
<dbReference type="SMART" id="SM00382">
    <property type="entry name" value="AAA"/>
    <property type="match status" value="1"/>
</dbReference>
<dbReference type="PANTHER" id="PTHR46411:SF3">
    <property type="entry name" value="AAA+ ATPASE DOMAIN-CONTAINING PROTEIN"/>
    <property type="match status" value="1"/>
</dbReference>
<dbReference type="CDD" id="cd19481">
    <property type="entry name" value="RecA-like_protease"/>
    <property type="match status" value="1"/>
</dbReference>
<evidence type="ECO:0000259" key="1">
    <source>
        <dbReference type="SMART" id="SM00382"/>
    </source>
</evidence>
<dbReference type="Pfam" id="PF00004">
    <property type="entry name" value="AAA"/>
    <property type="match status" value="1"/>
</dbReference>
<dbReference type="AlphaFoldDB" id="A0A507QGC9"/>
<dbReference type="GO" id="GO:0005524">
    <property type="term" value="F:ATP binding"/>
    <property type="evidence" value="ECO:0007669"/>
    <property type="project" value="InterPro"/>
</dbReference>
<dbReference type="GO" id="GO:0016887">
    <property type="term" value="F:ATP hydrolysis activity"/>
    <property type="evidence" value="ECO:0007669"/>
    <property type="project" value="InterPro"/>
</dbReference>
<feature type="domain" description="AAA+ ATPase" evidence="1">
    <location>
        <begin position="125"/>
        <end position="253"/>
    </location>
</feature>
<dbReference type="Proteomes" id="UP000319663">
    <property type="component" value="Unassembled WGS sequence"/>
</dbReference>
<sequence>MEPNYHRPRISDTWNDHSTIRLFSIDAEEHQAALESVKSTGKEMGSMVDGDFVICCPTVRCFSFNDKLFLECAVSDLRSVEWSRVAFDRLQLPEDKRHILLSVITSRLYSNSEVVFDDFIKGKGRGLNVLLYGVPGVGKTFTVEATAEYFQVPLYSVSAGELIADHGDPLQLDMVLDRIFHIAKHFNAIILIDEADVFMENRASYHSNHNRLVTIFLRKLEYYEGLLFLTTNRVMEFDEAVLSRIHLKIKYADLTKDARRGILTSFPPARWSTRRRN</sequence>
<organism evidence="2 3">
    <name type="scientific">Monascus purpureus</name>
    <name type="common">Red mold</name>
    <name type="synonym">Monascus anka</name>
    <dbReference type="NCBI Taxonomy" id="5098"/>
    <lineage>
        <taxon>Eukaryota</taxon>
        <taxon>Fungi</taxon>
        <taxon>Dikarya</taxon>
        <taxon>Ascomycota</taxon>
        <taxon>Pezizomycotina</taxon>
        <taxon>Eurotiomycetes</taxon>
        <taxon>Eurotiomycetidae</taxon>
        <taxon>Eurotiales</taxon>
        <taxon>Aspergillaceae</taxon>
        <taxon>Monascus</taxon>
    </lineage>
</organism>
<dbReference type="EMBL" id="VIFY01000350">
    <property type="protein sequence ID" value="TQB67599.1"/>
    <property type="molecule type" value="Genomic_DNA"/>
</dbReference>
<dbReference type="Gene3D" id="3.40.50.300">
    <property type="entry name" value="P-loop containing nucleotide triphosphate hydrolases"/>
    <property type="match status" value="1"/>
</dbReference>
<name>A0A507QGC9_MONPU</name>
<accession>A0A507QGC9</accession>
<keyword evidence="3" id="KW-1185">Reference proteome</keyword>
<reference evidence="2 3" key="1">
    <citation type="submission" date="2019-06" db="EMBL/GenBank/DDBJ databases">
        <title>Wine fermentation using esterase from Monascus purpureus.</title>
        <authorList>
            <person name="Geng C."/>
            <person name="Zhang Y."/>
        </authorList>
    </citation>
    <scope>NUCLEOTIDE SEQUENCE [LARGE SCALE GENOMIC DNA]</scope>
    <source>
        <strain evidence="2">HQ1</strain>
    </source>
</reference>
<evidence type="ECO:0000313" key="2">
    <source>
        <dbReference type="EMBL" id="TQB67599.1"/>
    </source>
</evidence>
<gene>
    <name evidence="2" type="ORF">MPDQ_005171</name>
</gene>
<evidence type="ECO:0000313" key="3">
    <source>
        <dbReference type="Proteomes" id="UP000319663"/>
    </source>
</evidence>
<dbReference type="SUPFAM" id="SSF52540">
    <property type="entry name" value="P-loop containing nucleoside triphosphate hydrolases"/>
    <property type="match status" value="1"/>
</dbReference>
<comment type="caution">
    <text evidence="2">The sequence shown here is derived from an EMBL/GenBank/DDBJ whole genome shotgun (WGS) entry which is preliminary data.</text>
</comment>
<dbReference type="InterPro" id="IPR027417">
    <property type="entry name" value="P-loop_NTPase"/>
</dbReference>
<dbReference type="OrthoDB" id="10042665at2759"/>
<dbReference type="InterPro" id="IPR003593">
    <property type="entry name" value="AAA+_ATPase"/>
</dbReference>